<evidence type="ECO:0000313" key="2">
    <source>
        <dbReference type="Proteomes" id="UP000442990"/>
    </source>
</evidence>
<dbReference type="Proteomes" id="UP000442990">
    <property type="component" value="Unassembled WGS sequence"/>
</dbReference>
<organism evidence="1 2">
    <name type="scientific">Streptomyces triticiradicis</name>
    <dbReference type="NCBI Taxonomy" id="2651189"/>
    <lineage>
        <taxon>Bacteria</taxon>
        <taxon>Bacillati</taxon>
        <taxon>Actinomycetota</taxon>
        <taxon>Actinomycetes</taxon>
        <taxon>Kitasatosporales</taxon>
        <taxon>Streptomycetaceae</taxon>
        <taxon>Streptomyces</taxon>
    </lineage>
</organism>
<evidence type="ECO:0000313" key="1">
    <source>
        <dbReference type="EMBL" id="KAB1986369.1"/>
    </source>
</evidence>
<accession>A0A7J5DEL6</accession>
<protein>
    <submittedName>
        <fullName evidence="1">Uncharacterized protein</fullName>
    </submittedName>
</protein>
<reference evidence="1 2" key="1">
    <citation type="submission" date="2019-09" db="EMBL/GenBank/DDBJ databases">
        <title>Isolation and identification of active actinomycetes.</title>
        <authorList>
            <person name="Yu Z."/>
            <person name="Han C."/>
            <person name="Yu B."/>
        </authorList>
    </citation>
    <scope>NUCLEOTIDE SEQUENCE [LARGE SCALE GENOMIC DNA]</scope>
    <source>
        <strain evidence="1 2">NEAU-H2</strain>
    </source>
</reference>
<dbReference type="PANTHER" id="PTHR34613">
    <property type="entry name" value="SLL0800 PROTEIN"/>
    <property type="match status" value="1"/>
</dbReference>
<sequence length="85" mass="9867">MNYFFQNPVADQLRNEGRVEGRVEGRIEDRIEMILRILELRGIEVSESVRLRVQGCSDLEQLKVWSERAVHVTDPADLFAPERGQ</sequence>
<dbReference type="EMBL" id="WBKG01000020">
    <property type="protein sequence ID" value="KAB1986369.1"/>
    <property type="molecule type" value="Genomic_DNA"/>
</dbReference>
<dbReference type="PANTHER" id="PTHR34613:SF1">
    <property type="entry name" value="SLL6017 PROTEIN"/>
    <property type="match status" value="1"/>
</dbReference>
<dbReference type="RefSeq" id="WP_151471341.1">
    <property type="nucleotide sequence ID" value="NZ_WBKG01000020.1"/>
</dbReference>
<name>A0A7J5DEL6_9ACTN</name>
<comment type="caution">
    <text evidence="1">The sequence shown here is derived from an EMBL/GenBank/DDBJ whole genome shotgun (WGS) entry which is preliminary data.</text>
</comment>
<keyword evidence="2" id="KW-1185">Reference proteome</keyword>
<gene>
    <name evidence="1" type="ORF">F8144_23585</name>
</gene>
<dbReference type="AlphaFoldDB" id="A0A7J5DEL6"/>
<proteinExistence type="predicted"/>